<protein>
    <submittedName>
        <fullName evidence="2">Alanine racemase</fullName>
    </submittedName>
</protein>
<accession>A0A5Q2MQH0</accession>
<dbReference type="InterPro" id="IPR001608">
    <property type="entry name" value="Ala_racemase_N"/>
</dbReference>
<proteinExistence type="predicted"/>
<keyword evidence="3" id="KW-1185">Reference proteome</keyword>
<evidence type="ECO:0000313" key="3">
    <source>
        <dbReference type="Proteomes" id="UP000392064"/>
    </source>
</evidence>
<dbReference type="AlphaFoldDB" id="A0A5Q2MQH0"/>
<evidence type="ECO:0000259" key="1">
    <source>
        <dbReference type="Pfam" id="PF01168"/>
    </source>
</evidence>
<dbReference type="InterPro" id="IPR020622">
    <property type="entry name" value="Ala_racemase_pyridoxalP-BS"/>
</dbReference>
<dbReference type="PROSITE" id="PS00395">
    <property type="entry name" value="ALANINE_RACEMASE"/>
    <property type="match status" value="1"/>
</dbReference>
<gene>
    <name evidence="2" type="ORF">GEV26_17710</name>
</gene>
<dbReference type="EMBL" id="CP045737">
    <property type="protein sequence ID" value="QGG43065.1"/>
    <property type="molecule type" value="Genomic_DNA"/>
</dbReference>
<dbReference type="KEGG" id="aef:GEV26_17710"/>
<feature type="domain" description="Alanine racemase N-terminal" evidence="1">
    <location>
        <begin position="9"/>
        <end position="215"/>
    </location>
</feature>
<reference evidence="2 3" key="1">
    <citation type="submission" date="2019-11" db="EMBL/GenBank/DDBJ databases">
        <authorList>
            <person name="Li J."/>
        </authorList>
    </citation>
    <scope>NUCLEOTIDE SEQUENCE [LARGE SCALE GENOMIC DNA]</scope>
    <source>
        <strain evidence="2 3">MF47</strain>
    </source>
</reference>
<dbReference type="InterPro" id="IPR029066">
    <property type="entry name" value="PLP-binding_barrel"/>
</dbReference>
<dbReference type="SUPFAM" id="SSF51419">
    <property type="entry name" value="PLP-binding barrel"/>
    <property type="match status" value="1"/>
</dbReference>
<evidence type="ECO:0000313" key="2">
    <source>
        <dbReference type="EMBL" id="QGG43065.1"/>
    </source>
</evidence>
<sequence>MSAGFELDVDTQRWRRHLDTMVEATPGIVPVIKGNGYGLGRDLLAAESTRLGLGSIAVGTYNEVPEALAAFDGDVMVLTPWRPFFDHVVLDDRVIHTMGRVADIEELAAQAPGARIILEGETSMARHGLDRHELAAAVAALGDLRVEGFAIHLPLGPAGRAGGNFTEAQSWAAALEASQVDTTTLYVSHLTPAELAALRTHRPHLDVRPRIGTSLWLGDLGALSVRATVLDAHLVARGEHIGYRQRPMPRDGTLLIISGGTSHGVGLEAPKASSGAVQRGKLLAKGGLEAAGLSLSPFTVDGKQRWFAEPPHMQASMIFLPASATAPAVGDRVDVAVRFTTATFDAVNLR</sequence>
<dbReference type="Gene3D" id="3.20.20.10">
    <property type="entry name" value="Alanine racemase"/>
    <property type="match status" value="1"/>
</dbReference>
<dbReference type="Proteomes" id="UP000392064">
    <property type="component" value="Chromosome"/>
</dbReference>
<dbReference type="Pfam" id="PF01168">
    <property type="entry name" value="Ala_racemase_N"/>
    <property type="match status" value="1"/>
</dbReference>
<dbReference type="RefSeq" id="WP_153654868.1">
    <property type="nucleotide sequence ID" value="NZ_CP045737.1"/>
</dbReference>
<name>A0A5Q2MQH0_9ACTN</name>
<organism evidence="2 3">
    <name type="scientific">Aeromicrobium yanjiei</name>
    <dbReference type="NCBI Taxonomy" id="2662028"/>
    <lineage>
        <taxon>Bacteria</taxon>
        <taxon>Bacillati</taxon>
        <taxon>Actinomycetota</taxon>
        <taxon>Actinomycetes</taxon>
        <taxon>Propionibacteriales</taxon>
        <taxon>Nocardioidaceae</taxon>
        <taxon>Aeromicrobium</taxon>
    </lineage>
</organism>